<dbReference type="Gene3D" id="2.60.220.30">
    <property type="match status" value="1"/>
</dbReference>
<dbReference type="InterPro" id="IPR036179">
    <property type="entry name" value="Ig-like_dom_sf"/>
</dbReference>
<dbReference type="FunFam" id="2.60.40.10:FF:000037">
    <property type="entry name" value="Unc-5 netrin receptor C"/>
    <property type="match status" value="1"/>
</dbReference>
<evidence type="ECO:0000256" key="8">
    <source>
        <dbReference type="ARBA" id="ARBA00023157"/>
    </source>
</evidence>
<dbReference type="FunFam" id="1.10.533.10:FF:000092">
    <property type="entry name" value="Netrin receptor unc-5"/>
    <property type="match status" value="1"/>
</dbReference>
<dbReference type="PRINTS" id="PR01705">
    <property type="entry name" value="TSP1REPEAT"/>
</dbReference>
<evidence type="ECO:0000256" key="13">
    <source>
        <dbReference type="SAM" id="MobiDB-lite"/>
    </source>
</evidence>
<evidence type="ECO:0000259" key="15">
    <source>
        <dbReference type="PROSITE" id="PS50835"/>
    </source>
</evidence>
<dbReference type="InterPro" id="IPR000906">
    <property type="entry name" value="ZU5_dom"/>
</dbReference>
<dbReference type="Pfam" id="PF00531">
    <property type="entry name" value="Death"/>
    <property type="match status" value="1"/>
</dbReference>
<keyword evidence="9 12" id="KW-0675">Receptor</keyword>
<sequence>MRPKSCSLFLLFCVLLPGLVRPFTSGEEGEDAAEDEDSYLLEEDDVPSATIATDTELISEAGGHLPVFLTEPVDSFVVKNKPATLHCKAAHALQIYFRCNDARAEDSQQQDFVDPHTGTRIVDCELNVTRDHIEEYFGRDKFKCECIAWSGSGQIKSQPATVDVAYLKKQFESPPYSVSVEAGQSTELRCLPPVGVPPPRVYWLRNNVPVDTESDTLLVSSEGHLLVGQAKLSHQANYTCVAENIAAKRLSEPVSLTVYVKGGWSSWSAWSECHSRCAKGGQKRTRTCTNPAPMNGGQPCMGPSQQKMDCNIACPDGNTKMGGAHLTEHANRRMDDLALYGGVTIACALVGGVAFFVTKVLRRKGRDHSLYSMARNEFQPEFFPDQDKKLSLQPDVTATSVPACYEYPFDPKLSMSRSLSEHHYDVPHLSIAPQPSPMSPTPSTSTQESCSDKQIHSDCENSITSSYPSSDSTYNVASESVRLPKLETGNVAGAAVNTRGALLVIPDAGISMSVPEGAVPKPLREELYLAVLNEDRFRPRLPDGITQLSAVVTSGPSSATFNKPVILQFEHCAMLHPATWELSVWASDGLSVEDGTAIASSKDHQSITWTRVLTLGNETINTPLFTQLDHAEAFIVTEQLRGYVLAGQSCENVIATKRLRLALFASQAGQCCVRVYTVEDTKAAMKAIVDRESQIRGYLLDKPRTLLFQDNGESLCVSLEEVGNEWQSKSPTERQEISFRDMWNCQENTKHVTFGLDTAFGPTSSRSYKLQVSQGNSDTRQVFRIVYDGVKQLISSGSVTRPLREVTVVSSGHANNATTDSTTLRPFRFTRSLRKQLCQCLDPPNALGNDWRMLAQRLQVDRYINYFATKSSPTEHILDLWEAKHHEPTAVTDLLNHLRVMGRTDAATILEAQLGPWL</sequence>
<keyword evidence="5 12" id="KW-0732">Signal</keyword>
<evidence type="ECO:0000256" key="6">
    <source>
        <dbReference type="ARBA" id="ARBA00022989"/>
    </source>
</evidence>
<dbReference type="InterPro" id="IPR011029">
    <property type="entry name" value="DEATH-like_dom_sf"/>
</dbReference>
<keyword evidence="10" id="KW-0325">Glycoprotein</keyword>
<keyword evidence="8" id="KW-1015">Disulfide bond</keyword>
<dbReference type="SUPFAM" id="SSF48726">
    <property type="entry name" value="Immunoglobulin"/>
    <property type="match status" value="1"/>
</dbReference>
<evidence type="ECO:0000256" key="12">
    <source>
        <dbReference type="RuleBase" id="RU367033"/>
    </source>
</evidence>
<dbReference type="AlphaFoldDB" id="A0A6J3LQE6"/>
<keyword evidence="6" id="KW-1133">Transmembrane helix</keyword>
<feature type="chain" id="PRO_5027142957" description="Netrin receptor UNC5" evidence="12">
    <location>
        <begin position="23"/>
        <end position="918"/>
    </location>
</feature>
<dbReference type="InterPro" id="IPR003598">
    <property type="entry name" value="Ig_sub2"/>
</dbReference>
<evidence type="ECO:0000313" key="17">
    <source>
        <dbReference type="Proteomes" id="UP000504631"/>
    </source>
</evidence>
<dbReference type="InterPro" id="IPR036383">
    <property type="entry name" value="TSP1_rpt_sf"/>
</dbReference>
<dbReference type="PANTHER" id="PTHR12582">
    <property type="entry name" value="NETRIN RECEPTOR UNC5"/>
    <property type="match status" value="1"/>
</dbReference>
<dbReference type="GO" id="GO:0005886">
    <property type="term" value="C:plasma membrane"/>
    <property type="evidence" value="ECO:0007669"/>
    <property type="project" value="UniProtKB-SubCell"/>
</dbReference>
<dbReference type="InterPro" id="IPR000884">
    <property type="entry name" value="TSP1_rpt"/>
</dbReference>
<proteinExistence type="inferred from homology"/>
<dbReference type="InterPro" id="IPR037936">
    <property type="entry name" value="UNC5A-D"/>
</dbReference>
<dbReference type="GO" id="GO:0008045">
    <property type="term" value="P:motor neuron axon guidance"/>
    <property type="evidence" value="ECO:0007669"/>
    <property type="project" value="TreeGrafter"/>
</dbReference>
<feature type="compositionally biased region" description="Low complexity" evidence="13">
    <location>
        <begin position="462"/>
        <end position="474"/>
    </location>
</feature>
<dbReference type="InterPro" id="IPR033772">
    <property type="entry name" value="UPA"/>
</dbReference>
<dbReference type="SMART" id="SM00408">
    <property type="entry name" value="IGc2"/>
    <property type="match status" value="1"/>
</dbReference>
<dbReference type="Pfam" id="PF17217">
    <property type="entry name" value="UPA"/>
    <property type="match status" value="1"/>
</dbReference>
<evidence type="ECO:0000256" key="9">
    <source>
        <dbReference type="ARBA" id="ARBA00023170"/>
    </source>
</evidence>
<dbReference type="Pfam" id="PF00090">
    <property type="entry name" value="TSP_1"/>
    <property type="match status" value="1"/>
</dbReference>
<gene>
    <name evidence="18" type="primary">LOC117243532</name>
</gene>
<organism evidence="17 18">
    <name type="scientific">Bombus vosnesenskii</name>
    <dbReference type="NCBI Taxonomy" id="207650"/>
    <lineage>
        <taxon>Eukaryota</taxon>
        <taxon>Metazoa</taxon>
        <taxon>Ecdysozoa</taxon>
        <taxon>Arthropoda</taxon>
        <taxon>Hexapoda</taxon>
        <taxon>Insecta</taxon>
        <taxon>Pterygota</taxon>
        <taxon>Neoptera</taxon>
        <taxon>Endopterygota</taxon>
        <taxon>Hymenoptera</taxon>
        <taxon>Apocrita</taxon>
        <taxon>Aculeata</taxon>
        <taxon>Apoidea</taxon>
        <taxon>Anthophila</taxon>
        <taxon>Apidae</taxon>
        <taxon>Bombus</taxon>
        <taxon>Pyrobombus</taxon>
    </lineage>
</organism>
<dbReference type="GeneID" id="117243532"/>
<dbReference type="SUPFAM" id="SSF82895">
    <property type="entry name" value="TSP-1 type 1 repeat"/>
    <property type="match status" value="1"/>
</dbReference>
<dbReference type="GO" id="GO:0005042">
    <property type="term" value="F:netrin receptor activity"/>
    <property type="evidence" value="ECO:0007669"/>
    <property type="project" value="UniProtKB-UniRule"/>
</dbReference>
<evidence type="ECO:0000256" key="10">
    <source>
        <dbReference type="ARBA" id="ARBA00023180"/>
    </source>
</evidence>
<dbReference type="SUPFAM" id="SSF47986">
    <property type="entry name" value="DEATH domain"/>
    <property type="match status" value="1"/>
</dbReference>
<dbReference type="PROSITE" id="PS50017">
    <property type="entry name" value="DEATH_DOMAIN"/>
    <property type="match status" value="1"/>
</dbReference>
<dbReference type="InterPro" id="IPR057755">
    <property type="entry name" value="UNC5A-D-like_N"/>
</dbReference>
<dbReference type="Gene3D" id="1.10.533.10">
    <property type="entry name" value="Death Domain, Fas"/>
    <property type="match status" value="1"/>
</dbReference>
<feature type="signal peptide" evidence="12">
    <location>
        <begin position="1"/>
        <end position="22"/>
    </location>
</feature>
<evidence type="ECO:0000256" key="4">
    <source>
        <dbReference type="ARBA" id="ARBA00022692"/>
    </source>
</evidence>
<dbReference type="InterPro" id="IPR007110">
    <property type="entry name" value="Ig-like_dom"/>
</dbReference>
<evidence type="ECO:0000256" key="5">
    <source>
        <dbReference type="ARBA" id="ARBA00022729"/>
    </source>
</evidence>
<comment type="similarity">
    <text evidence="2 12">Belongs to the unc-5 family.</text>
</comment>
<evidence type="ECO:0000259" key="14">
    <source>
        <dbReference type="PROSITE" id="PS50017"/>
    </source>
</evidence>
<dbReference type="Pfam" id="PF13927">
    <property type="entry name" value="Ig_3"/>
    <property type="match status" value="1"/>
</dbReference>
<evidence type="ECO:0000256" key="11">
    <source>
        <dbReference type="ARBA" id="ARBA00023319"/>
    </source>
</evidence>
<keyword evidence="11 12" id="KW-0393">Immunoglobulin domain</keyword>
<dbReference type="Pfam" id="PF00791">
    <property type="entry name" value="ZU5"/>
    <property type="match status" value="1"/>
</dbReference>
<dbReference type="PANTHER" id="PTHR12582:SF47">
    <property type="entry name" value="NETRIN RECEPTOR UNC-5"/>
    <property type="match status" value="1"/>
</dbReference>
<dbReference type="PROSITE" id="PS50092">
    <property type="entry name" value="TSP1"/>
    <property type="match status" value="1"/>
</dbReference>
<dbReference type="FunFam" id="2.20.100.10:FF:000002">
    <property type="entry name" value="Unc-5 netrin receptor C"/>
    <property type="match status" value="1"/>
</dbReference>
<evidence type="ECO:0000256" key="7">
    <source>
        <dbReference type="ARBA" id="ARBA00023136"/>
    </source>
</evidence>
<keyword evidence="17" id="KW-1185">Reference proteome</keyword>
<evidence type="ECO:0000256" key="1">
    <source>
        <dbReference type="ARBA" id="ARBA00004479"/>
    </source>
</evidence>
<evidence type="ECO:0000256" key="2">
    <source>
        <dbReference type="ARBA" id="ARBA00009844"/>
    </source>
</evidence>
<dbReference type="PROSITE" id="PS51145">
    <property type="entry name" value="ZU5"/>
    <property type="match status" value="1"/>
</dbReference>
<dbReference type="Gene3D" id="2.20.100.10">
    <property type="entry name" value="Thrombospondin type-1 (TSP1) repeat"/>
    <property type="match status" value="1"/>
</dbReference>
<feature type="domain" description="Death" evidence="14">
    <location>
        <begin position="845"/>
        <end position="914"/>
    </location>
</feature>
<reference evidence="18" key="1">
    <citation type="submission" date="2025-08" db="UniProtKB">
        <authorList>
            <consortium name="RefSeq"/>
        </authorList>
    </citation>
    <scope>IDENTIFICATION</scope>
    <source>
        <tissue evidence="18">Muscle</tissue>
    </source>
</reference>
<protein>
    <recommendedName>
        <fullName evidence="12">Netrin receptor UNC5</fullName>
    </recommendedName>
</protein>
<feature type="domain" description="Ig-like" evidence="15">
    <location>
        <begin position="159"/>
        <end position="257"/>
    </location>
</feature>
<keyword evidence="4" id="KW-0812">Transmembrane</keyword>
<keyword evidence="7" id="KW-0472">Membrane</keyword>
<evidence type="ECO:0000259" key="16">
    <source>
        <dbReference type="PROSITE" id="PS51145"/>
    </source>
</evidence>
<dbReference type="SMART" id="SM00218">
    <property type="entry name" value="ZU5"/>
    <property type="match status" value="1"/>
</dbReference>
<comment type="subcellular location">
    <subcellularLocation>
        <location evidence="12">Cell membrane</location>
        <topology evidence="12">Single-pass type I membrane protein</topology>
    </subcellularLocation>
    <subcellularLocation>
        <location evidence="1">Membrane</location>
        <topology evidence="1">Single-pass type I membrane protein</topology>
    </subcellularLocation>
</comment>
<evidence type="ECO:0000313" key="18">
    <source>
        <dbReference type="RefSeq" id="XP_033366996.1"/>
    </source>
</evidence>
<keyword evidence="3 12" id="KW-0217">Developmental protein</keyword>
<dbReference type="InterPro" id="IPR003599">
    <property type="entry name" value="Ig_sub"/>
</dbReference>
<dbReference type="InterPro" id="IPR013783">
    <property type="entry name" value="Ig-like_fold"/>
</dbReference>
<dbReference type="Gene3D" id="2.60.40.10">
    <property type="entry name" value="Immunoglobulins"/>
    <property type="match status" value="2"/>
</dbReference>
<dbReference type="InterPro" id="IPR000488">
    <property type="entry name" value="Death_dom"/>
</dbReference>
<feature type="domain" description="ZU5" evidence="16">
    <location>
        <begin position="490"/>
        <end position="640"/>
    </location>
</feature>
<comment type="function">
    <text evidence="12">Receptor for netrin required for axon guidance. Mediates axon repulsion of neuronal growth cones in the developing nervous system upon ligand binding.</text>
</comment>
<dbReference type="PROSITE" id="PS50835">
    <property type="entry name" value="IG_LIKE"/>
    <property type="match status" value="1"/>
</dbReference>
<feature type="compositionally biased region" description="Basic and acidic residues" evidence="13">
    <location>
        <begin position="450"/>
        <end position="459"/>
    </location>
</feature>
<dbReference type="SMART" id="SM00409">
    <property type="entry name" value="IG"/>
    <property type="match status" value="1"/>
</dbReference>
<dbReference type="SMART" id="SM00209">
    <property type="entry name" value="TSP1"/>
    <property type="match status" value="1"/>
</dbReference>
<name>A0A6J3LQE6_9HYME</name>
<feature type="region of interest" description="Disordered" evidence="13">
    <location>
        <begin position="428"/>
        <end position="474"/>
    </location>
</feature>
<evidence type="ECO:0000256" key="3">
    <source>
        <dbReference type="ARBA" id="ARBA00022473"/>
    </source>
</evidence>
<dbReference type="Proteomes" id="UP000504631">
    <property type="component" value="Unplaced"/>
</dbReference>
<dbReference type="RefSeq" id="XP_033366996.1">
    <property type="nucleotide sequence ID" value="XM_033511105.1"/>
</dbReference>
<dbReference type="SMART" id="SM00005">
    <property type="entry name" value="DEATH"/>
    <property type="match status" value="1"/>
</dbReference>
<accession>A0A6J3LQE6</accession>
<dbReference type="CDD" id="cd08781">
    <property type="entry name" value="Death_UNC5-like"/>
    <property type="match status" value="1"/>
</dbReference>
<dbReference type="Pfam" id="PF25609">
    <property type="entry name" value="Unc5_NetrinR_N"/>
    <property type="match status" value="1"/>
</dbReference>